<dbReference type="AlphaFoldDB" id="B6SUX4"/>
<dbReference type="EMBL" id="EU956539">
    <property type="protein sequence ID" value="ACG28657.1"/>
    <property type="molecule type" value="mRNA"/>
</dbReference>
<evidence type="ECO:0000256" key="1">
    <source>
        <dbReference type="SAM" id="MobiDB-lite"/>
    </source>
</evidence>
<evidence type="ECO:0000313" key="2">
    <source>
        <dbReference type="EMBL" id="ACG28657.1"/>
    </source>
</evidence>
<sequence>MAAVVLTYGSSIRKRESMRTSPSYPRGPPAAVRPQPLSLTSPTVVWGYGFERGRPSPAVSVRKASYHPISAPPL</sequence>
<proteinExistence type="evidence at transcript level"/>
<accession>B6SUX4</accession>
<organism evidence="2">
    <name type="scientific">Zea mays</name>
    <name type="common">Maize</name>
    <dbReference type="NCBI Taxonomy" id="4577"/>
    <lineage>
        <taxon>Eukaryota</taxon>
        <taxon>Viridiplantae</taxon>
        <taxon>Streptophyta</taxon>
        <taxon>Embryophyta</taxon>
        <taxon>Tracheophyta</taxon>
        <taxon>Spermatophyta</taxon>
        <taxon>Magnoliopsida</taxon>
        <taxon>Liliopsida</taxon>
        <taxon>Poales</taxon>
        <taxon>Poaceae</taxon>
        <taxon>PACMAD clade</taxon>
        <taxon>Panicoideae</taxon>
        <taxon>Andropogonodae</taxon>
        <taxon>Andropogoneae</taxon>
        <taxon>Tripsacinae</taxon>
        <taxon>Zea</taxon>
    </lineage>
</organism>
<name>B6SUX4_MAIZE</name>
<protein>
    <submittedName>
        <fullName evidence="2">Uncharacterized protein</fullName>
    </submittedName>
</protein>
<feature type="region of interest" description="Disordered" evidence="1">
    <location>
        <begin position="1"/>
        <end position="36"/>
    </location>
</feature>
<reference evidence="2" key="1">
    <citation type="journal article" date="2009" name="Plant Mol. Biol.">
        <title>Insights into corn genes derived from large-scale cDNA sequencing.</title>
        <authorList>
            <person name="Alexandrov N.N."/>
            <person name="Brover V.V."/>
            <person name="Freidin S."/>
            <person name="Troukhan M.E."/>
            <person name="Tatarinova T.V."/>
            <person name="Zhang H."/>
            <person name="Swaller T.J."/>
            <person name="Lu Y.P."/>
            <person name="Bouck J."/>
            <person name="Flavell R.B."/>
            <person name="Feldmann K.A."/>
        </authorList>
    </citation>
    <scope>NUCLEOTIDE SEQUENCE</scope>
</reference>